<dbReference type="GO" id="GO:0035312">
    <property type="term" value="F:5'-3' DNA exonuclease activity"/>
    <property type="evidence" value="ECO:0007669"/>
    <property type="project" value="TreeGrafter"/>
</dbReference>
<dbReference type="CDD" id="cd07438">
    <property type="entry name" value="PHP_HisPPase_AMP"/>
    <property type="match status" value="1"/>
</dbReference>
<dbReference type="eggNOG" id="COG0613">
    <property type="taxonomic scope" value="Bacteria"/>
</dbReference>
<protein>
    <submittedName>
        <fullName evidence="2">PHP domain protein</fullName>
        <ecNumber evidence="2">3.1.3.-</ecNumber>
    </submittedName>
</protein>
<reference evidence="2" key="1">
    <citation type="submission" date="2008-02" db="EMBL/GenBank/DDBJ databases">
        <authorList>
            <person name="Fulton L."/>
            <person name="Clifton S."/>
            <person name="Fulton B."/>
            <person name="Xu J."/>
            <person name="Minx P."/>
            <person name="Pepin K.H."/>
            <person name="Johnson M."/>
            <person name="Thiruvilangam P."/>
            <person name="Bhonagiri V."/>
            <person name="Nash W.E."/>
            <person name="Mardis E.R."/>
            <person name="Wilson R.K."/>
        </authorList>
    </citation>
    <scope>NUCLEOTIDE SEQUENCE [LARGE SCALE GENOMIC DNA]</scope>
    <source>
        <strain evidence="2">DSM 1552</strain>
    </source>
</reference>
<feature type="domain" description="Polymerase/histidinol phosphatase N-terminal" evidence="1">
    <location>
        <begin position="6"/>
        <end position="72"/>
    </location>
</feature>
<organism evidence="2 3">
    <name type="scientific">Thomasclavelia spiroformis DSM 1552</name>
    <dbReference type="NCBI Taxonomy" id="428126"/>
    <lineage>
        <taxon>Bacteria</taxon>
        <taxon>Bacillati</taxon>
        <taxon>Bacillota</taxon>
        <taxon>Erysipelotrichia</taxon>
        <taxon>Erysipelotrichales</taxon>
        <taxon>Coprobacillaceae</taxon>
        <taxon>Thomasclavelia</taxon>
    </lineage>
</organism>
<evidence type="ECO:0000259" key="1">
    <source>
        <dbReference type="SMART" id="SM00481"/>
    </source>
</evidence>
<dbReference type="GO" id="GO:0004534">
    <property type="term" value="F:5'-3' RNA exonuclease activity"/>
    <property type="evidence" value="ECO:0007669"/>
    <property type="project" value="TreeGrafter"/>
</dbReference>
<dbReference type="PANTHER" id="PTHR42924">
    <property type="entry name" value="EXONUCLEASE"/>
    <property type="match status" value="1"/>
</dbReference>
<reference evidence="2" key="2">
    <citation type="submission" date="2014-06" db="EMBL/GenBank/DDBJ databases">
        <title>Draft genome sequence of Clostridium spiroforme (DSM 1552).</title>
        <authorList>
            <person name="Sudarsanam P."/>
            <person name="Ley R."/>
            <person name="Guruge J."/>
            <person name="Turnbaugh P.J."/>
            <person name="Mahowald M."/>
            <person name="Liep D."/>
            <person name="Gordon J."/>
        </authorList>
    </citation>
    <scope>NUCLEOTIDE SEQUENCE</scope>
    <source>
        <strain evidence="2">DSM 1552</strain>
    </source>
</reference>
<dbReference type="SUPFAM" id="SSF89550">
    <property type="entry name" value="PHP domain-like"/>
    <property type="match status" value="1"/>
</dbReference>
<sequence>MMEKYIDLHMHSKYSDDGEFKPAELVEKCHKKNIKIMAIADHNSVKAIEESKKVANKLNITYIPAIEIDCTYKGIDLHVLGYGIDYHHEDFESLEKNILNQELKNSKEKIELTNNLGFDVDKEALKKLSASGVYTGEMFGEILLNDQRYLDHPLLKPYRKDGNRSDNPYVNFYWDYYAQGKPCYTKMIYPTLKETIELIKEHGGVTVLAHPGNNLKGKFEIFDEMVKLGLDGVEAFSNYHDKETVQYFYQAGLKHNMLITCGSDYHGKTKPAIELGECRCIIDEKEIEEQLKSYNLI</sequence>
<dbReference type="EC" id="3.1.3.-" evidence="2"/>
<dbReference type="PANTHER" id="PTHR42924:SF3">
    <property type="entry name" value="POLYMERASE_HISTIDINOL PHOSPHATASE N-TERMINAL DOMAIN-CONTAINING PROTEIN"/>
    <property type="match status" value="1"/>
</dbReference>
<keyword evidence="2" id="KW-0378">Hydrolase</keyword>
<gene>
    <name evidence="2" type="ORF">CLOSPI_01281</name>
</gene>
<dbReference type="AlphaFoldDB" id="B1C224"/>
<dbReference type="Pfam" id="PF02811">
    <property type="entry name" value="PHP"/>
    <property type="match status" value="1"/>
</dbReference>
<dbReference type="InterPro" id="IPR016195">
    <property type="entry name" value="Pol/histidinol_Pase-like"/>
</dbReference>
<dbReference type="Gene3D" id="1.10.150.650">
    <property type="match status" value="1"/>
</dbReference>
<evidence type="ECO:0000313" key="3">
    <source>
        <dbReference type="Proteomes" id="UP000004910"/>
    </source>
</evidence>
<keyword evidence="3" id="KW-1185">Reference proteome</keyword>
<dbReference type="InterPro" id="IPR052018">
    <property type="entry name" value="PHP_domain"/>
</dbReference>
<proteinExistence type="predicted"/>
<dbReference type="STRING" id="428126.CLOSPI_01281"/>
<comment type="caution">
    <text evidence="2">The sequence shown here is derived from an EMBL/GenBank/DDBJ whole genome shotgun (WGS) entry which is preliminary data.</text>
</comment>
<name>B1C224_9FIRM</name>
<dbReference type="Gene3D" id="3.20.20.140">
    <property type="entry name" value="Metal-dependent hydrolases"/>
    <property type="match status" value="1"/>
</dbReference>
<accession>B1C224</accession>
<dbReference type="HOGENOM" id="CLU_067347_1_2_9"/>
<dbReference type="InterPro" id="IPR003141">
    <property type="entry name" value="Pol/His_phosphatase_N"/>
</dbReference>
<dbReference type="EMBL" id="ABIK02000008">
    <property type="protein sequence ID" value="EDS74966.1"/>
    <property type="molecule type" value="Genomic_DNA"/>
</dbReference>
<dbReference type="Proteomes" id="UP000004910">
    <property type="component" value="Unassembled WGS sequence"/>
</dbReference>
<evidence type="ECO:0000313" key="2">
    <source>
        <dbReference type="EMBL" id="EDS74966.1"/>
    </source>
</evidence>
<dbReference type="SMART" id="SM00481">
    <property type="entry name" value="POLIIIAc"/>
    <property type="match status" value="1"/>
</dbReference>
<dbReference type="InterPro" id="IPR004013">
    <property type="entry name" value="PHP_dom"/>
</dbReference>